<name>A0A8H4TR71_9HYPO</name>
<dbReference type="PROSITE" id="PS00108">
    <property type="entry name" value="PROTEIN_KINASE_ST"/>
    <property type="match status" value="1"/>
</dbReference>
<dbReference type="InterPro" id="IPR000719">
    <property type="entry name" value="Prot_kinase_dom"/>
</dbReference>
<dbReference type="PANTHER" id="PTHR24361">
    <property type="entry name" value="MITOGEN-ACTIVATED KINASE KINASE KINASE"/>
    <property type="match status" value="1"/>
</dbReference>
<dbReference type="InterPro" id="IPR053235">
    <property type="entry name" value="Ser_Thr_kinase"/>
</dbReference>
<dbReference type="SUPFAM" id="SSF56112">
    <property type="entry name" value="Protein kinase-like (PK-like)"/>
    <property type="match status" value="1"/>
</dbReference>
<reference evidence="2" key="2">
    <citation type="submission" date="2020-05" db="EMBL/GenBank/DDBJ databases">
        <authorList>
            <person name="Kim H.-S."/>
            <person name="Proctor R.H."/>
            <person name="Brown D.W."/>
        </authorList>
    </citation>
    <scope>NUCLEOTIDE SEQUENCE</scope>
    <source>
        <strain evidence="2">NRRL 20472</strain>
    </source>
</reference>
<dbReference type="PROSITE" id="PS50011">
    <property type="entry name" value="PROTEIN_KINASE_DOM"/>
    <property type="match status" value="1"/>
</dbReference>
<dbReference type="Proteomes" id="UP000622797">
    <property type="component" value="Unassembled WGS sequence"/>
</dbReference>
<reference evidence="2" key="1">
    <citation type="journal article" date="2020" name="BMC Genomics">
        <title>Correction to: Identification and distribution of gene clusters required for synthesis of sphingolipid metabolism inhibitors in diverse species of the filamentous fungus Fusarium.</title>
        <authorList>
            <person name="Kim H.S."/>
            <person name="Lohmar J.M."/>
            <person name="Busman M."/>
            <person name="Brown D.W."/>
            <person name="Naumann T.A."/>
            <person name="Divon H.H."/>
            <person name="Lysoe E."/>
            <person name="Uhlig S."/>
            <person name="Proctor R.H."/>
        </authorList>
    </citation>
    <scope>NUCLEOTIDE SEQUENCE</scope>
    <source>
        <strain evidence="2">NRRL 20472</strain>
    </source>
</reference>
<gene>
    <name evidence="2" type="ORF">FSARC_9301</name>
</gene>
<sequence length="296" mass="33710">MTTLAKLPEIVQESHLEATLHPNEDIVKTTMHKTYSGRWRTQQEQWERKKILGKRGFGIVWLEERVYKTSTGYNLRAVKQLDISGIKSKYSDHVRELEALTTFSQQKYVQFFVKSHGWFGSPSSLFIAMEYCPNGDLKRYLENNGKLPEAQAQNVAWQILQGLRFMHQNDFAHRDLKPANILIKSKPPEGKWHVKICDLRLSKRVGTKAESTTAIGTPGFMAPEAISGIGSDTRTFDPFMADMRCLGETVFYMLTFKATFDNLILLSEYHKGNVEFPTKALGETTQSGVLPQAQKT</sequence>
<accession>A0A8H4TR71</accession>
<dbReference type="AlphaFoldDB" id="A0A8H4TR71"/>
<dbReference type="GO" id="GO:0005737">
    <property type="term" value="C:cytoplasm"/>
    <property type="evidence" value="ECO:0007669"/>
    <property type="project" value="TreeGrafter"/>
</dbReference>
<dbReference type="OrthoDB" id="10252171at2759"/>
<protein>
    <recommendedName>
        <fullName evidence="1">Protein kinase domain-containing protein</fullName>
    </recommendedName>
</protein>
<evidence type="ECO:0000259" key="1">
    <source>
        <dbReference type="PROSITE" id="PS50011"/>
    </source>
</evidence>
<keyword evidence="3" id="KW-1185">Reference proteome</keyword>
<evidence type="ECO:0000313" key="3">
    <source>
        <dbReference type="Proteomes" id="UP000622797"/>
    </source>
</evidence>
<dbReference type="Pfam" id="PF00069">
    <property type="entry name" value="Pkinase"/>
    <property type="match status" value="1"/>
</dbReference>
<organism evidence="2 3">
    <name type="scientific">Fusarium sarcochroum</name>
    <dbReference type="NCBI Taxonomy" id="1208366"/>
    <lineage>
        <taxon>Eukaryota</taxon>
        <taxon>Fungi</taxon>
        <taxon>Dikarya</taxon>
        <taxon>Ascomycota</taxon>
        <taxon>Pezizomycotina</taxon>
        <taxon>Sordariomycetes</taxon>
        <taxon>Hypocreomycetidae</taxon>
        <taxon>Hypocreales</taxon>
        <taxon>Nectriaceae</taxon>
        <taxon>Fusarium</taxon>
        <taxon>Fusarium lateritium species complex</taxon>
    </lineage>
</organism>
<dbReference type="GO" id="GO:0004674">
    <property type="term" value="F:protein serine/threonine kinase activity"/>
    <property type="evidence" value="ECO:0007669"/>
    <property type="project" value="TreeGrafter"/>
</dbReference>
<evidence type="ECO:0000313" key="2">
    <source>
        <dbReference type="EMBL" id="KAF4962631.1"/>
    </source>
</evidence>
<dbReference type="InterPro" id="IPR011009">
    <property type="entry name" value="Kinase-like_dom_sf"/>
</dbReference>
<dbReference type="GO" id="GO:0005524">
    <property type="term" value="F:ATP binding"/>
    <property type="evidence" value="ECO:0007669"/>
    <property type="project" value="InterPro"/>
</dbReference>
<comment type="caution">
    <text evidence="2">The sequence shown here is derived from an EMBL/GenBank/DDBJ whole genome shotgun (WGS) entry which is preliminary data.</text>
</comment>
<dbReference type="SMART" id="SM00220">
    <property type="entry name" value="S_TKc"/>
    <property type="match status" value="1"/>
</dbReference>
<dbReference type="Gene3D" id="1.10.510.10">
    <property type="entry name" value="Transferase(Phosphotransferase) domain 1"/>
    <property type="match status" value="1"/>
</dbReference>
<dbReference type="EMBL" id="JABEXW010000532">
    <property type="protein sequence ID" value="KAF4962631.1"/>
    <property type="molecule type" value="Genomic_DNA"/>
</dbReference>
<feature type="domain" description="Protein kinase" evidence="1">
    <location>
        <begin position="46"/>
        <end position="296"/>
    </location>
</feature>
<dbReference type="InterPro" id="IPR008271">
    <property type="entry name" value="Ser/Thr_kinase_AS"/>
</dbReference>
<proteinExistence type="predicted"/>